<proteinExistence type="predicted"/>
<dbReference type="PRINTS" id="PR00038">
    <property type="entry name" value="HTHLUXR"/>
</dbReference>
<dbReference type="EMBL" id="JAPDOG010000010">
    <property type="protein sequence ID" value="MCW3782441.1"/>
    <property type="molecule type" value="Genomic_DNA"/>
</dbReference>
<dbReference type="CDD" id="cd06170">
    <property type="entry name" value="LuxR_C_like"/>
    <property type="match status" value="1"/>
</dbReference>
<dbReference type="Pfam" id="PF00196">
    <property type="entry name" value="GerE"/>
    <property type="match status" value="1"/>
</dbReference>
<dbReference type="PROSITE" id="PS00622">
    <property type="entry name" value="HTH_LUXR_1"/>
    <property type="match status" value="1"/>
</dbReference>
<dbReference type="Gene3D" id="1.10.10.10">
    <property type="entry name" value="Winged helix-like DNA-binding domain superfamily/Winged helix DNA-binding domain"/>
    <property type="match status" value="1"/>
</dbReference>
<dbReference type="InterPro" id="IPR000792">
    <property type="entry name" value="Tscrpt_reg_LuxR_C"/>
</dbReference>
<dbReference type="InterPro" id="IPR016032">
    <property type="entry name" value="Sig_transdc_resp-reg_C-effctor"/>
</dbReference>
<organism evidence="5 6">
    <name type="scientific">Defluviimonas salinarum</name>
    <dbReference type="NCBI Taxonomy" id="2992147"/>
    <lineage>
        <taxon>Bacteria</taxon>
        <taxon>Pseudomonadati</taxon>
        <taxon>Pseudomonadota</taxon>
        <taxon>Alphaproteobacteria</taxon>
        <taxon>Rhodobacterales</taxon>
        <taxon>Paracoccaceae</taxon>
        <taxon>Albidovulum</taxon>
    </lineage>
</organism>
<evidence type="ECO:0000256" key="3">
    <source>
        <dbReference type="ARBA" id="ARBA00023163"/>
    </source>
</evidence>
<dbReference type="PANTHER" id="PTHR44688:SF16">
    <property type="entry name" value="DNA-BINDING TRANSCRIPTIONAL ACTIVATOR DEVR_DOSR"/>
    <property type="match status" value="1"/>
</dbReference>
<keyword evidence="6" id="KW-1185">Reference proteome</keyword>
<keyword evidence="1" id="KW-0805">Transcription regulation</keyword>
<dbReference type="SUPFAM" id="SSF46894">
    <property type="entry name" value="C-terminal effector domain of the bipartite response regulators"/>
    <property type="match status" value="1"/>
</dbReference>
<keyword evidence="2" id="KW-0238">DNA-binding</keyword>
<reference evidence="5 6" key="1">
    <citation type="submission" date="2022-10" db="EMBL/GenBank/DDBJ databases">
        <title>Defluviimonas sp. CAU 1641 isolated from mud.</title>
        <authorList>
            <person name="Kim W."/>
        </authorList>
    </citation>
    <scope>NUCLEOTIDE SEQUENCE [LARGE SCALE GENOMIC DNA]</scope>
    <source>
        <strain evidence="5 6">CAU 1641</strain>
    </source>
</reference>
<evidence type="ECO:0000313" key="6">
    <source>
        <dbReference type="Proteomes" id="UP001207582"/>
    </source>
</evidence>
<name>A0ABT3J453_9RHOB</name>
<sequence>MINRSAGIGDNTAPFSPAVQTDVVDAIADWCEALHGSLPLQEAFAHFAIGLGAEAGMLVRTHVSDFRPVRVAMWDRRADNTIAPLRTSFADSFFGPAIARPKVASIWLASDHNDDPSHHPDPALESWQERRSLSEFVVLALTGGGVTRDHIELHFQTPLSPEKLATLNSVLPPMARTWASRQVGLVTRSVVNHRTVTELPRPSRPKPALLGPANPAGLSRAEFRVCILLARGLSVVGVASELAVSDSTVRSHLRNVYAKTETSNLAELVYNLVTSAAEPVPSDPRCA</sequence>
<evidence type="ECO:0000256" key="1">
    <source>
        <dbReference type="ARBA" id="ARBA00023015"/>
    </source>
</evidence>
<protein>
    <submittedName>
        <fullName evidence="5">Helix-turn-helix transcriptional regulator</fullName>
    </submittedName>
</protein>
<dbReference type="PANTHER" id="PTHR44688">
    <property type="entry name" value="DNA-BINDING TRANSCRIPTIONAL ACTIVATOR DEVR_DOSR"/>
    <property type="match status" value="1"/>
</dbReference>
<evidence type="ECO:0000259" key="4">
    <source>
        <dbReference type="PROSITE" id="PS50043"/>
    </source>
</evidence>
<feature type="domain" description="HTH luxR-type" evidence="4">
    <location>
        <begin position="211"/>
        <end position="276"/>
    </location>
</feature>
<evidence type="ECO:0000256" key="2">
    <source>
        <dbReference type="ARBA" id="ARBA00023125"/>
    </source>
</evidence>
<evidence type="ECO:0000313" key="5">
    <source>
        <dbReference type="EMBL" id="MCW3782441.1"/>
    </source>
</evidence>
<accession>A0ABT3J453</accession>
<dbReference type="Proteomes" id="UP001207582">
    <property type="component" value="Unassembled WGS sequence"/>
</dbReference>
<comment type="caution">
    <text evidence="5">The sequence shown here is derived from an EMBL/GenBank/DDBJ whole genome shotgun (WGS) entry which is preliminary data.</text>
</comment>
<dbReference type="InterPro" id="IPR036388">
    <property type="entry name" value="WH-like_DNA-bd_sf"/>
</dbReference>
<keyword evidence="3" id="KW-0804">Transcription</keyword>
<gene>
    <name evidence="5" type="ORF">OM960_12675</name>
</gene>
<dbReference type="RefSeq" id="WP_264772187.1">
    <property type="nucleotide sequence ID" value="NZ_JAPDOG010000010.1"/>
</dbReference>
<dbReference type="PROSITE" id="PS50043">
    <property type="entry name" value="HTH_LUXR_2"/>
    <property type="match status" value="1"/>
</dbReference>
<dbReference type="SMART" id="SM00421">
    <property type="entry name" value="HTH_LUXR"/>
    <property type="match status" value="1"/>
</dbReference>